<sequence>MDRKVKERIAHPIPIAGPAPAGEAQQRPRVRPRIGPKNALSYPEGWIYSP</sequence>
<protein>
    <submittedName>
        <fullName evidence="2">Uncharacterized protein</fullName>
    </submittedName>
</protein>
<feature type="compositionally biased region" description="Low complexity" evidence="1">
    <location>
        <begin position="11"/>
        <end position="27"/>
    </location>
</feature>
<dbReference type="STRING" id="983920.Y88_1724"/>
<feature type="region of interest" description="Disordered" evidence="1">
    <location>
        <begin position="1"/>
        <end position="50"/>
    </location>
</feature>
<reference evidence="2 3" key="1">
    <citation type="journal article" date="2012" name="J. Bacteriol.">
        <title>Draft Genome Sequence of Novosphingobium nitrogenifigens Y88T.</title>
        <authorList>
            <person name="Strabala T.J."/>
            <person name="Macdonald L."/>
            <person name="Liu V."/>
            <person name="Smit A.M."/>
        </authorList>
    </citation>
    <scope>NUCLEOTIDE SEQUENCE [LARGE SCALE GENOMIC DNA]</scope>
    <source>
        <strain evidence="2 3">DSM 19370</strain>
    </source>
</reference>
<gene>
    <name evidence="2" type="ORF">Y88_1724</name>
</gene>
<evidence type="ECO:0000256" key="1">
    <source>
        <dbReference type="SAM" id="MobiDB-lite"/>
    </source>
</evidence>
<dbReference type="EMBL" id="AEWJ01000008">
    <property type="protein sequence ID" value="EGD60836.1"/>
    <property type="molecule type" value="Genomic_DNA"/>
</dbReference>
<feature type="compositionally biased region" description="Basic and acidic residues" evidence="1">
    <location>
        <begin position="1"/>
        <end position="10"/>
    </location>
</feature>
<name>F1Z3M1_9SPHN</name>
<dbReference type="InParanoid" id="F1Z3M1"/>
<comment type="caution">
    <text evidence="2">The sequence shown here is derived from an EMBL/GenBank/DDBJ whole genome shotgun (WGS) entry which is preliminary data.</text>
</comment>
<dbReference type="Proteomes" id="UP000004728">
    <property type="component" value="Unassembled WGS sequence"/>
</dbReference>
<evidence type="ECO:0000313" key="2">
    <source>
        <dbReference type="EMBL" id="EGD60836.1"/>
    </source>
</evidence>
<proteinExistence type="predicted"/>
<keyword evidence="3" id="KW-1185">Reference proteome</keyword>
<accession>F1Z3M1</accession>
<organism evidence="2 3">
    <name type="scientific">Novosphingobium nitrogenifigens DSM 19370</name>
    <dbReference type="NCBI Taxonomy" id="983920"/>
    <lineage>
        <taxon>Bacteria</taxon>
        <taxon>Pseudomonadati</taxon>
        <taxon>Pseudomonadota</taxon>
        <taxon>Alphaproteobacteria</taxon>
        <taxon>Sphingomonadales</taxon>
        <taxon>Sphingomonadaceae</taxon>
        <taxon>Novosphingobium</taxon>
    </lineage>
</organism>
<dbReference type="HOGENOM" id="CLU_3120489_0_0_5"/>
<dbReference type="AlphaFoldDB" id="F1Z3M1"/>
<evidence type="ECO:0000313" key="3">
    <source>
        <dbReference type="Proteomes" id="UP000004728"/>
    </source>
</evidence>